<feature type="transmembrane region" description="Helical" evidence="1">
    <location>
        <begin position="351"/>
        <end position="371"/>
    </location>
</feature>
<gene>
    <name evidence="3" type="primary">LOC115622972</name>
</gene>
<accession>A0A6J2TCY1</accession>
<dbReference type="GeneID" id="115622972"/>
<feature type="transmembrane region" description="Helical" evidence="1">
    <location>
        <begin position="292"/>
        <end position="309"/>
    </location>
</feature>
<keyword evidence="1" id="KW-0472">Membrane</keyword>
<organism evidence="2 3">
    <name type="scientific">Drosophila lebanonensis</name>
    <name type="common">Fruit fly</name>
    <name type="synonym">Scaptodrosophila lebanonensis</name>
    <dbReference type="NCBI Taxonomy" id="7225"/>
    <lineage>
        <taxon>Eukaryota</taxon>
        <taxon>Metazoa</taxon>
        <taxon>Ecdysozoa</taxon>
        <taxon>Arthropoda</taxon>
        <taxon>Hexapoda</taxon>
        <taxon>Insecta</taxon>
        <taxon>Pterygota</taxon>
        <taxon>Neoptera</taxon>
        <taxon>Endopterygota</taxon>
        <taxon>Diptera</taxon>
        <taxon>Brachycera</taxon>
        <taxon>Muscomorpha</taxon>
        <taxon>Ephydroidea</taxon>
        <taxon>Drosophilidae</taxon>
        <taxon>Scaptodrosophila</taxon>
    </lineage>
</organism>
<dbReference type="InterPro" id="IPR036259">
    <property type="entry name" value="MFS_trans_sf"/>
</dbReference>
<dbReference type="RefSeq" id="XP_030372983.1">
    <property type="nucleotide sequence ID" value="XM_030517123.1"/>
</dbReference>
<sequence length="420" mass="44977">MRHKSNKHIQQSYAPVQPFTDEYQSSLKAILSAAALITITGGMQVAWITGFSSVNAGVYNTDVCIAWCLTAIGGTWLSAMISKRVPFPIILQVSAVLVLLSGTVATLCRFNMMALLATRCLNGLANGLVFGPMLGVVGESQTVGHKRDFLACIVEQGAWILGISLQFICGASWRGNNTLSADQLQSVLSAICGGVALILASSKDMKNQPRPANPGKLVYNEQHDLLEALPALLRICLLRILCALSYCSVLALRITSDGDFGLSTMPYVLCGLARLIGNCSAGSVLDSTGRKFPLLLGLVMSGCLAFGVASVSKIHIAQCLLLTYQFFAGMSFAPTSAYLSEVFLQSVKQFCIALIHIAELTVQVLFIWLVQANDIEKSSVFNSFYILGGLTIVVIVMSISFMPETKGTAQPETKGSSEHS</sequence>
<keyword evidence="2" id="KW-1185">Reference proteome</keyword>
<dbReference type="PANTHER" id="PTHR23529">
    <property type="entry name" value="GH19118P-RELATED"/>
    <property type="match status" value="1"/>
</dbReference>
<proteinExistence type="predicted"/>
<keyword evidence="1" id="KW-0812">Transmembrane</keyword>
<dbReference type="Proteomes" id="UP000504634">
    <property type="component" value="Unplaced"/>
</dbReference>
<feature type="transmembrane region" description="Helical" evidence="1">
    <location>
        <begin position="29"/>
        <end position="50"/>
    </location>
</feature>
<dbReference type="SUPFAM" id="SSF103473">
    <property type="entry name" value="MFS general substrate transporter"/>
    <property type="match status" value="1"/>
</dbReference>
<dbReference type="Gene3D" id="1.20.1250.20">
    <property type="entry name" value="MFS general substrate transporter like domains"/>
    <property type="match status" value="1"/>
</dbReference>
<feature type="transmembrane region" description="Helical" evidence="1">
    <location>
        <begin position="315"/>
        <end position="339"/>
    </location>
</feature>
<feature type="transmembrane region" description="Helical" evidence="1">
    <location>
        <begin position="56"/>
        <end position="77"/>
    </location>
</feature>
<reference evidence="3" key="1">
    <citation type="submission" date="2025-08" db="UniProtKB">
        <authorList>
            <consortium name="RefSeq"/>
        </authorList>
    </citation>
    <scope>IDENTIFICATION</scope>
    <source>
        <strain evidence="3">11010-0011.00</strain>
        <tissue evidence="3">Whole body</tissue>
    </source>
</reference>
<evidence type="ECO:0000313" key="2">
    <source>
        <dbReference type="Proteomes" id="UP000504634"/>
    </source>
</evidence>
<dbReference type="PANTHER" id="PTHR23529:SF2">
    <property type="entry name" value="GH19118P-RELATED"/>
    <property type="match status" value="1"/>
</dbReference>
<name>A0A6J2TCY1_DROLE</name>
<evidence type="ECO:0000313" key="3">
    <source>
        <dbReference type="RefSeq" id="XP_030372983.1"/>
    </source>
</evidence>
<evidence type="ECO:0000256" key="1">
    <source>
        <dbReference type="SAM" id="Phobius"/>
    </source>
</evidence>
<dbReference type="AlphaFoldDB" id="A0A6J2TCY1"/>
<protein>
    <submittedName>
        <fullName evidence="3">Uncharacterized protein LOC115622972 isoform X1</fullName>
    </submittedName>
</protein>
<feature type="transmembrane region" description="Helical" evidence="1">
    <location>
        <begin position="89"/>
        <end position="107"/>
    </location>
</feature>
<keyword evidence="1" id="KW-1133">Transmembrane helix</keyword>
<feature type="transmembrane region" description="Helical" evidence="1">
    <location>
        <begin position="383"/>
        <end position="402"/>
    </location>
</feature>